<dbReference type="EMBL" id="CABFWN010000001">
    <property type="protein sequence ID" value="VUG16968.1"/>
    <property type="molecule type" value="Genomic_DNA"/>
</dbReference>
<name>A0A7D9GZQ7_DEKBR</name>
<dbReference type="AlphaFoldDB" id="A0A7D9GZQ7"/>
<evidence type="ECO:0000313" key="1">
    <source>
        <dbReference type="EMBL" id="VUG16968.1"/>
    </source>
</evidence>
<gene>
    <name evidence="1" type="ORF">DEBR0S1_30218G</name>
</gene>
<keyword evidence="2" id="KW-1185">Reference proteome</keyword>
<organism evidence="1 2">
    <name type="scientific">Dekkera bruxellensis</name>
    <name type="common">Brettanomyces custersii</name>
    <dbReference type="NCBI Taxonomy" id="5007"/>
    <lineage>
        <taxon>Eukaryota</taxon>
        <taxon>Fungi</taxon>
        <taxon>Dikarya</taxon>
        <taxon>Ascomycota</taxon>
        <taxon>Saccharomycotina</taxon>
        <taxon>Pichiomycetes</taxon>
        <taxon>Pichiales</taxon>
        <taxon>Pichiaceae</taxon>
        <taxon>Brettanomyces</taxon>
    </lineage>
</organism>
<reference evidence="1 2" key="1">
    <citation type="submission" date="2019-07" db="EMBL/GenBank/DDBJ databases">
        <authorList>
            <person name="Friedrich A."/>
            <person name="Schacherer J."/>
        </authorList>
    </citation>
    <scope>NUCLEOTIDE SEQUENCE [LARGE SCALE GENOMIC DNA]</scope>
</reference>
<accession>A0A7D9GZQ7</accession>
<sequence>MKASFVASMRPAFKAFMRPSYKSMMRPTIRAMNQAQKKEKPVFFSPELYPLFFACGVVICSATYFSTKHLKHDSLKLGRSVPTQNEKFEEVIKKN</sequence>
<evidence type="ECO:0000313" key="2">
    <source>
        <dbReference type="Proteomes" id="UP000478008"/>
    </source>
</evidence>
<protein>
    <submittedName>
        <fullName evidence="1">DEBR0S1_30218g1_1</fullName>
    </submittedName>
</protein>
<proteinExistence type="predicted"/>
<dbReference type="Proteomes" id="UP000478008">
    <property type="component" value="Unassembled WGS sequence"/>
</dbReference>
<dbReference type="InterPro" id="IPR010530">
    <property type="entry name" value="B12D"/>
</dbReference>
<dbReference type="Pfam" id="PF06522">
    <property type="entry name" value="B12D"/>
    <property type="match status" value="1"/>
</dbReference>